<keyword evidence="1" id="KW-0472">Membrane</keyword>
<keyword evidence="1" id="KW-1133">Transmembrane helix</keyword>
<protein>
    <submittedName>
        <fullName evidence="2">Uncharacterized protein</fullName>
    </submittedName>
</protein>
<organism evidence="2">
    <name type="scientific">Spongospora subterranea</name>
    <dbReference type="NCBI Taxonomy" id="70186"/>
    <lineage>
        <taxon>Eukaryota</taxon>
        <taxon>Sar</taxon>
        <taxon>Rhizaria</taxon>
        <taxon>Endomyxa</taxon>
        <taxon>Phytomyxea</taxon>
        <taxon>Plasmodiophorida</taxon>
        <taxon>Plasmodiophoridae</taxon>
        <taxon>Spongospora</taxon>
    </lineage>
</organism>
<evidence type="ECO:0000313" key="2">
    <source>
        <dbReference type="EMBL" id="CRZ05960.1"/>
    </source>
</evidence>
<accession>A0A0H5QVM1</accession>
<dbReference type="EMBL" id="HACM01005518">
    <property type="protein sequence ID" value="CRZ05960.1"/>
    <property type="molecule type" value="Transcribed_RNA"/>
</dbReference>
<proteinExistence type="predicted"/>
<sequence length="133" mass="13995">MVIHLTKTRPEGSIPRRAFKQSVHPDISQEIKQSVHPNLSPVETLQKVKQHQSDPIHKAGGGGGGFRGAGVAGAGGFRPYTGAGLNKHNDATSLSPGGSVFEAGLTMALFSQNPVILTAWLCLMVISVFIALV</sequence>
<evidence type="ECO:0000256" key="1">
    <source>
        <dbReference type="SAM" id="Phobius"/>
    </source>
</evidence>
<name>A0A0H5QVM1_9EUKA</name>
<reference evidence="2" key="1">
    <citation type="submission" date="2015-04" db="EMBL/GenBank/DDBJ databases">
        <title>The genome sequence of the plant pathogenic Rhizarian Plasmodiophora brassicae reveals insights in its biotrophic life cycle and the origin of chitin synthesis.</title>
        <authorList>
            <person name="Schwelm A."/>
            <person name="Fogelqvist J."/>
            <person name="Knaust A."/>
            <person name="Julke S."/>
            <person name="Lilja T."/>
            <person name="Dhandapani V."/>
            <person name="Bonilla-Rosso G."/>
            <person name="Karlsson M."/>
            <person name="Shevchenko A."/>
            <person name="Choi S.R."/>
            <person name="Kim H.G."/>
            <person name="Park J.Y."/>
            <person name="Lim Y.P."/>
            <person name="Ludwig-Muller J."/>
            <person name="Dixelius C."/>
        </authorList>
    </citation>
    <scope>NUCLEOTIDE SEQUENCE</scope>
    <source>
        <tissue evidence="2">Potato root galls</tissue>
    </source>
</reference>
<dbReference type="AlphaFoldDB" id="A0A0H5QVM1"/>
<keyword evidence="1" id="KW-0812">Transmembrane</keyword>
<feature type="transmembrane region" description="Helical" evidence="1">
    <location>
        <begin position="115"/>
        <end position="132"/>
    </location>
</feature>